<dbReference type="SUPFAM" id="SSF52172">
    <property type="entry name" value="CheY-like"/>
    <property type="match status" value="1"/>
</dbReference>
<dbReference type="PANTHER" id="PTHR43214">
    <property type="entry name" value="TWO-COMPONENT RESPONSE REGULATOR"/>
    <property type="match status" value="1"/>
</dbReference>
<dbReference type="SUPFAM" id="SSF46894">
    <property type="entry name" value="C-terminal effector domain of the bipartite response regulators"/>
    <property type="match status" value="1"/>
</dbReference>
<name>A0ABV7D4D1_9PROT</name>
<evidence type="ECO:0000259" key="2">
    <source>
        <dbReference type="PROSITE" id="PS50043"/>
    </source>
</evidence>
<dbReference type="RefSeq" id="WP_194215213.1">
    <property type="nucleotide sequence ID" value="NZ_CP061205.1"/>
</dbReference>
<proteinExistence type="predicted"/>
<dbReference type="EMBL" id="JBHRSL010000004">
    <property type="protein sequence ID" value="MFC3051745.1"/>
    <property type="molecule type" value="Genomic_DNA"/>
</dbReference>
<dbReference type="InterPro" id="IPR000792">
    <property type="entry name" value="Tscrpt_reg_LuxR_C"/>
</dbReference>
<dbReference type="Proteomes" id="UP001595444">
    <property type="component" value="Unassembled WGS sequence"/>
</dbReference>
<gene>
    <name evidence="3" type="ORF">ACFOKA_07505</name>
</gene>
<accession>A0ABV7D4D1</accession>
<reference evidence="4" key="1">
    <citation type="journal article" date="2019" name="Int. J. Syst. Evol. Microbiol.">
        <title>The Global Catalogue of Microorganisms (GCM) 10K type strain sequencing project: providing services to taxonomists for standard genome sequencing and annotation.</title>
        <authorList>
            <consortium name="The Broad Institute Genomics Platform"/>
            <consortium name="The Broad Institute Genome Sequencing Center for Infectious Disease"/>
            <person name="Wu L."/>
            <person name="Ma J."/>
        </authorList>
    </citation>
    <scope>NUCLEOTIDE SEQUENCE [LARGE SCALE GENOMIC DNA]</scope>
    <source>
        <strain evidence="4">KCTC 62164</strain>
    </source>
</reference>
<keyword evidence="1" id="KW-0238">DNA-binding</keyword>
<evidence type="ECO:0000256" key="1">
    <source>
        <dbReference type="ARBA" id="ARBA00023125"/>
    </source>
</evidence>
<dbReference type="InterPro" id="IPR016032">
    <property type="entry name" value="Sig_transdc_resp-reg_C-effctor"/>
</dbReference>
<dbReference type="InterPro" id="IPR011006">
    <property type="entry name" value="CheY-like_superfamily"/>
</dbReference>
<dbReference type="PRINTS" id="PR00038">
    <property type="entry name" value="HTHLUXR"/>
</dbReference>
<evidence type="ECO:0000313" key="4">
    <source>
        <dbReference type="Proteomes" id="UP001595444"/>
    </source>
</evidence>
<dbReference type="Pfam" id="PF00196">
    <property type="entry name" value="GerE"/>
    <property type="match status" value="1"/>
</dbReference>
<dbReference type="PROSITE" id="PS50043">
    <property type="entry name" value="HTH_LUXR_2"/>
    <property type="match status" value="1"/>
</dbReference>
<keyword evidence="4" id="KW-1185">Reference proteome</keyword>
<dbReference type="Gene3D" id="3.40.50.2300">
    <property type="match status" value="1"/>
</dbReference>
<organism evidence="3 4">
    <name type="scientific">Kordiimonas pumila</name>
    <dbReference type="NCBI Taxonomy" id="2161677"/>
    <lineage>
        <taxon>Bacteria</taxon>
        <taxon>Pseudomonadati</taxon>
        <taxon>Pseudomonadota</taxon>
        <taxon>Alphaproteobacteria</taxon>
        <taxon>Kordiimonadales</taxon>
        <taxon>Kordiimonadaceae</taxon>
        <taxon>Kordiimonas</taxon>
    </lineage>
</organism>
<sequence>MKALIIDGEELYRLSVREVVALAGRFTDIIEIGTEQDFLSKTASYTDVSLIVLHADSMKNPASDWIKLIRRLYPGVSILVITNAPGDTAFRFLGTTVLPRSAAVPELIAAIRKALHLPADAFQAKAPTTVGTGIQQSINTEFSRFRKNIDAHEPSIDLTKLSYRQKQILAMAAAGLPNKEIAARLRIAEGTVKAHMHAIFKVMGVSNRTQAVIRYGASGHNIASSDSYMARPERQQQSAVMRF</sequence>
<comment type="caution">
    <text evidence="3">The sequence shown here is derived from an EMBL/GenBank/DDBJ whole genome shotgun (WGS) entry which is preliminary data.</text>
</comment>
<dbReference type="InterPro" id="IPR039420">
    <property type="entry name" value="WalR-like"/>
</dbReference>
<protein>
    <submittedName>
        <fullName evidence="3">LuxR C-terminal-related transcriptional regulator</fullName>
    </submittedName>
</protein>
<dbReference type="CDD" id="cd06170">
    <property type="entry name" value="LuxR_C_like"/>
    <property type="match status" value="1"/>
</dbReference>
<evidence type="ECO:0000313" key="3">
    <source>
        <dbReference type="EMBL" id="MFC3051745.1"/>
    </source>
</evidence>
<feature type="domain" description="HTH luxR-type" evidence="2">
    <location>
        <begin position="154"/>
        <end position="219"/>
    </location>
</feature>
<dbReference type="SMART" id="SM00421">
    <property type="entry name" value="HTH_LUXR"/>
    <property type="match status" value="1"/>
</dbReference>